<keyword evidence="3 9" id="KW-0812">Transmembrane</keyword>
<dbReference type="EMBL" id="JAHKSW010000012">
    <property type="protein sequence ID" value="KAG7325613.1"/>
    <property type="molecule type" value="Genomic_DNA"/>
</dbReference>
<sequence>MKHISVFDCISLTVYSFTFLLGLPANLLVFFVYVRKAQKHGATPNVVYTINLCLSNLVLVAWMPVKSAYTVLDVWILPELLCPIYNFFVVASLYGSGLLLTAVAVGRYLSIAFPISYKLYRRARTSCMISALLWAIVLLHLSLALVAEKGAYFVSPFMPNTSKCYENFTQEQLDVLLPLRLEMAVMLFAVPLLLSIFCTLRCLALVKRSCLSAGSKRRILAMELSALLVFVVCYTPYNISHVVGFITHSNVTWRREAIVSSCCNVFLEPVVMLMLSPSRPKDLVYRMCSKRTPKQYQVKETLATKQRGTTFAAVHRCFVKAGLNTMLVSQLLLPVYILTFLIGLPANILAFCTFCRKVHRKPAPIDILLLNLTISDLIFLTFLPFKMKEAIDDMIWKMPEYLCPLSSFMFFSTIYTSTFFLTGVSIERYLGIAFPIQYSVYRRPLYAVIASMIFWLVGTLNLSIVYIVPSLPSSNSSDSDSLNCSMTPPSEMKCYNNFTQEQLSILLPVRLELFVVLFCIPFLVCGFCYINFIRILSQLPHISRRRKLRAIGLALGTLLVFAVCFGPYNASHVVGFVRAESEDWRDLALISSTLNACLDPIIFYFSSAAVRSAISGFVKGMKEKSHVLKCRKIHCCPMLVSETDKYRDRDTPPLDNQRHSLGQLELEGAL</sequence>
<keyword evidence="8 9" id="KW-0807">Transducer</keyword>
<evidence type="ECO:0000313" key="13">
    <source>
        <dbReference type="Proteomes" id="UP000824219"/>
    </source>
</evidence>
<feature type="transmembrane region" description="Helical" evidence="10">
    <location>
        <begin position="84"/>
        <end position="106"/>
    </location>
</feature>
<feature type="transmembrane region" description="Helical" evidence="10">
    <location>
        <begin position="46"/>
        <end position="64"/>
    </location>
</feature>
<keyword evidence="5 9" id="KW-0297">G-protein coupled receptor</keyword>
<proteinExistence type="inferred from homology"/>
<dbReference type="SUPFAM" id="SSF81321">
    <property type="entry name" value="Family A G protein-coupled receptor-like"/>
    <property type="match status" value="2"/>
</dbReference>
<dbReference type="PRINTS" id="PR00237">
    <property type="entry name" value="GPCRRHODOPSN"/>
</dbReference>
<protein>
    <recommendedName>
        <fullName evidence="11">G-protein coupled receptors family 1 profile domain-containing protein</fullName>
    </recommendedName>
</protein>
<feature type="transmembrane region" description="Helical" evidence="10">
    <location>
        <begin position="445"/>
        <end position="468"/>
    </location>
</feature>
<dbReference type="InterPro" id="IPR013312">
    <property type="entry name" value="GPR40-rel_orph"/>
</dbReference>
<organism evidence="12 13">
    <name type="scientific">Hemibagrus wyckioides</name>
    <dbReference type="NCBI Taxonomy" id="337641"/>
    <lineage>
        <taxon>Eukaryota</taxon>
        <taxon>Metazoa</taxon>
        <taxon>Chordata</taxon>
        <taxon>Craniata</taxon>
        <taxon>Vertebrata</taxon>
        <taxon>Euteleostomi</taxon>
        <taxon>Actinopterygii</taxon>
        <taxon>Neopterygii</taxon>
        <taxon>Teleostei</taxon>
        <taxon>Ostariophysi</taxon>
        <taxon>Siluriformes</taxon>
        <taxon>Bagridae</taxon>
        <taxon>Hemibagrus</taxon>
    </lineage>
</organism>
<evidence type="ECO:0000256" key="10">
    <source>
        <dbReference type="SAM" id="Phobius"/>
    </source>
</evidence>
<dbReference type="GO" id="GO:0004930">
    <property type="term" value="F:G protein-coupled receptor activity"/>
    <property type="evidence" value="ECO:0007669"/>
    <property type="project" value="UniProtKB-KW"/>
</dbReference>
<comment type="subcellular location">
    <subcellularLocation>
        <location evidence="1">Cell membrane</location>
        <topology evidence="1">Multi-pass membrane protein</topology>
    </subcellularLocation>
</comment>
<gene>
    <name evidence="12" type="ORF">KOW79_010538</name>
</gene>
<feature type="transmembrane region" description="Helical" evidence="10">
    <location>
        <begin position="367"/>
        <end position="385"/>
    </location>
</feature>
<evidence type="ECO:0000256" key="9">
    <source>
        <dbReference type="RuleBase" id="RU000688"/>
    </source>
</evidence>
<dbReference type="InterPro" id="IPR000276">
    <property type="entry name" value="GPCR_Rhodpsn"/>
</dbReference>
<dbReference type="GO" id="GO:0071398">
    <property type="term" value="P:cellular response to fatty acid"/>
    <property type="evidence" value="ECO:0007669"/>
    <property type="project" value="TreeGrafter"/>
</dbReference>
<dbReference type="PRINTS" id="PR01904">
    <property type="entry name" value="GPR40FAMILY"/>
</dbReference>
<feature type="transmembrane region" description="Helical" evidence="10">
    <location>
        <begin position="333"/>
        <end position="355"/>
    </location>
</feature>
<dbReference type="PROSITE" id="PS50262">
    <property type="entry name" value="G_PROTEIN_RECEP_F1_2"/>
    <property type="match status" value="2"/>
</dbReference>
<comment type="similarity">
    <text evidence="9">Belongs to the G-protein coupled receptor 1 family.</text>
</comment>
<dbReference type="AlphaFoldDB" id="A0A9D3NMF4"/>
<evidence type="ECO:0000256" key="6">
    <source>
        <dbReference type="ARBA" id="ARBA00023136"/>
    </source>
</evidence>
<evidence type="ECO:0000313" key="12">
    <source>
        <dbReference type="EMBL" id="KAG7325613.1"/>
    </source>
</evidence>
<feature type="domain" description="G-protein coupled receptors family 1 profile" evidence="11">
    <location>
        <begin position="346"/>
        <end position="603"/>
    </location>
</feature>
<keyword evidence="2" id="KW-1003">Cell membrane</keyword>
<accession>A0A9D3NMF4</accession>
<evidence type="ECO:0000256" key="5">
    <source>
        <dbReference type="ARBA" id="ARBA00023040"/>
    </source>
</evidence>
<feature type="transmembrane region" description="Helical" evidence="10">
    <location>
        <begin position="183"/>
        <end position="206"/>
    </location>
</feature>
<dbReference type="PROSITE" id="PS00237">
    <property type="entry name" value="G_PROTEIN_RECEP_F1_1"/>
    <property type="match status" value="1"/>
</dbReference>
<dbReference type="OrthoDB" id="5961208at2759"/>
<dbReference type="PANTHER" id="PTHR45822:SF3">
    <property type="entry name" value="FREE FATTY ACID RECEPTOR 3-LIKE-RELATED"/>
    <property type="match status" value="1"/>
</dbReference>
<evidence type="ECO:0000256" key="4">
    <source>
        <dbReference type="ARBA" id="ARBA00022989"/>
    </source>
</evidence>
<dbReference type="Pfam" id="PF00001">
    <property type="entry name" value="7tm_1"/>
    <property type="match status" value="2"/>
</dbReference>
<keyword evidence="13" id="KW-1185">Reference proteome</keyword>
<evidence type="ECO:0000259" key="11">
    <source>
        <dbReference type="PROSITE" id="PS50262"/>
    </source>
</evidence>
<dbReference type="PANTHER" id="PTHR45822">
    <property type="entry name" value="FREE FATTY ACID RECEPTOR 2-RELATED"/>
    <property type="match status" value="1"/>
</dbReference>
<feature type="transmembrane region" description="Helical" evidence="10">
    <location>
        <begin position="513"/>
        <end position="536"/>
    </location>
</feature>
<evidence type="ECO:0000256" key="3">
    <source>
        <dbReference type="ARBA" id="ARBA00022692"/>
    </source>
</evidence>
<feature type="domain" description="G-protein coupled receptors family 1 profile" evidence="11">
    <location>
        <begin position="25"/>
        <end position="272"/>
    </location>
</feature>
<feature type="transmembrane region" description="Helical" evidence="10">
    <location>
        <begin position="127"/>
        <end position="147"/>
    </location>
</feature>
<reference evidence="12 13" key="1">
    <citation type="submission" date="2021-06" db="EMBL/GenBank/DDBJ databases">
        <title>Chromosome-level genome assembly of the red-tail catfish (Hemibagrus wyckioides).</title>
        <authorList>
            <person name="Shao F."/>
        </authorList>
    </citation>
    <scope>NUCLEOTIDE SEQUENCE [LARGE SCALE GENOMIC DNA]</scope>
    <source>
        <strain evidence="12">EC202008001</strain>
        <tissue evidence="12">Blood</tissue>
    </source>
</reference>
<keyword evidence="4 10" id="KW-1133">Transmembrane helix</keyword>
<evidence type="ECO:0000256" key="2">
    <source>
        <dbReference type="ARBA" id="ARBA00022475"/>
    </source>
</evidence>
<dbReference type="Proteomes" id="UP000824219">
    <property type="component" value="Linkage Group LG12"/>
</dbReference>
<dbReference type="InterPro" id="IPR017452">
    <property type="entry name" value="GPCR_Rhodpsn_7TM"/>
</dbReference>
<evidence type="ECO:0000256" key="8">
    <source>
        <dbReference type="ARBA" id="ARBA00023224"/>
    </source>
</evidence>
<feature type="transmembrane region" description="Helical" evidence="10">
    <location>
        <begin position="548"/>
        <end position="568"/>
    </location>
</feature>
<feature type="transmembrane region" description="Helical" evidence="10">
    <location>
        <begin position="218"/>
        <end position="237"/>
    </location>
</feature>
<feature type="transmembrane region" description="Helical" evidence="10">
    <location>
        <begin position="12"/>
        <end position="34"/>
    </location>
</feature>
<dbReference type="Gene3D" id="1.20.1070.10">
    <property type="entry name" value="Rhodopsin 7-helix transmembrane proteins"/>
    <property type="match status" value="2"/>
</dbReference>
<comment type="caution">
    <text evidence="12">The sequence shown here is derived from an EMBL/GenBank/DDBJ whole genome shotgun (WGS) entry which is preliminary data.</text>
</comment>
<keyword evidence="6 10" id="KW-0472">Membrane</keyword>
<name>A0A9D3NMF4_9TELE</name>
<dbReference type="CDD" id="cd15170">
    <property type="entry name" value="7tmA_FFAR2_FFAR3"/>
    <property type="match status" value="1"/>
</dbReference>
<evidence type="ECO:0000256" key="7">
    <source>
        <dbReference type="ARBA" id="ARBA00023170"/>
    </source>
</evidence>
<dbReference type="GO" id="GO:0005886">
    <property type="term" value="C:plasma membrane"/>
    <property type="evidence" value="ECO:0007669"/>
    <property type="project" value="UniProtKB-SubCell"/>
</dbReference>
<feature type="transmembrane region" description="Helical" evidence="10">
    <location>
        <begin position="405"/>
        <end position="424"/>
    </location>
</feature>
<evidence type="ECO:0000256" key="1">
    <source>
        <dbReference type="ARBA" id="ARBA00004651"/>
    </source>
</evidence>
<keyword evidence="7 9" id="KW-0675">Receptor</keyword>